<dbReference type="Proteomes" id="UP000663882">
    <property type="component" value="Unassembled WGS sequence"/>
</dbReference>
<protein>
    <recommendedName>
        <fullName evidence="3">Methyltransferase domain-containing protein</fullName>
    </recommendedName>
</protein>
<evidence type="ECO:0000313" key="1">
    <source>
        <dbReference type="EMBL" id="CAF1425491.1"/>
    </source>
</evidence>
<dbReference type="AlphaFoldDB" id="A0A815MUR8"/>
<dbReference type="InterPro" id="IPR029063">
    <property type="entry name" value="SAM-dependent_MTases_sf"/>
</dbReference>
<reference evidence="1" key="1">
    <citation type="submission" date="2021-02" db="EMBL/GenBank/DDBJ databases">
        <authorList>
            <person name="Nowell W R."/>
        </authorList>
    </citation>
    <scope>NUCLEOTIDE SEQUENCE</scope>
</reference>
<evidence type="ECO:0008006" key="3">
    <source>
        <dbReference type="Google" id="ProtNLM"/>
    </source>
</evidence>
<comment type="caution">
    <text evidence="1">The sequence shown here is derived from an EMBL/GenBank/DDBJ whole genome shotgun (WGS) entry which is preliminary data.</text>
</comment>
<dbReference type="Gene3D" id="3.40.50.150">
    <property type="entry name" value="Vaccinia Virus protein VP39"/>
    <property type="match status" value="1"/>
</dbReference>
<dbReference type="OrthoDB" id="6770063at2759"/>
<evidence type="ECO:0000313" key="2">
    <source>
        <dbReference type="Proteomes" id="UP000663882"/>
    </source>
</evidence>
<dbReference type="EMBL" id="CAJNOO010005611">
    <property type="protein sequence ID" value="CAF1425491.1"/>
    <property type="molecule type" value="Genomic_DNA"/>
</dbReference>
<sequence length="232" mass="26601">MSWLNNLDRTGSGFWSNSQWYDLHLSWRMPLVNKMIEEMIYACPPPPSPASIYRVGDLCCGSGMASLYYLKAYPTVSSLTLIDQSEERLNMAKKRIDTQLESISWRPEIVMCELQVKCDSQDDANLKLNESSSLHPYHLILASLALHVIVGHGKRSLEESKLRYRILFELLFRNLTDDGSGHLIVGDHNGSLGMFEQMKLMEECGFVDVECVWRERDMFVIGGRRRGKEEMS</sequence>
<organism evidence="1 2">
    <name type="scientific">Rotaria sordida</name>
    <dbReference type="NCBI Taxonomy" id="392033"/>
    <lineage>
        <taxon>Eukaryota</taxon>
        <taxon>Metazoa</taxon>
        <taxon>Spiralia</taxon>
        <taxon>Gnathifera</taxon>
        <taxon>Rotifera</taxon>
        <taxon>Eurotatoria</taxon>
        <taxon>Bdelloidea</taxon>
        <taxon>Philodinida</taxon>
        <taxon>Philodinidae</taxon>
        <taxon>Rotaria</taxon>
    </lineage>
</organism>
<name>A0A815MUR8_9BILA</name>
<dbReference type="SUPFAM" id="SSF53335">
    <property type="entry name" value="S-adenosyl-L-methionine-dependent methyltransferases"/>
    <property type="match status" value="1"/>
</dbReference>
<gene>
    <name evidence="1" type="ORF">RFH988_LOCUS35730</name>
</gene>
<accession>A0A815MUR8</accession>
<proteinExistence type="predicted"/>